<proteinExistence type="predicted"/>
<dbReference type="Pfam" id="PF11007">
    <property type="entry name" value="CotJA"/>
    <property type="match status" value="1"/>
</dbReference>
<dbReference type="Proteomes" id="UP000095209">
    <property type="component" value="Unassembled WGS sequence"/>
</dbReference>
<keyword evidence="1" id="KW-0946">Virion</keyword>
<gene>
    <name evidence="1" type="ORF">BFG57_00390</name>
</gene>
<dbReference type="OrthoDB" id="2376696at2"/>
<evidence type="ECO:0000313" key="1">
    <source>
        <dbReference type="EMBL" id="OEH93488.1"/>
    </source>
</evidence>
<comment type="caution">
    <text evidence="1">The sequence shown here is derived from an EMBL/GenBank/DDBJ whole genome shotgun (WGS) entry which is preliminary data.</text>
</comment>
<dbReference type="InterPro" id="IPR020256">
    <property type="entry name" value="Spore_coat_CotJA"/>
</dbReference>
<dbReference type="EMBL" id="MJEH01000011">
    <property type="protein sequence ID" value="OEH93488.1"/>
    <property type="molecule type" value="Genomic_DNA"/>
</dbReference>
<reference evidence="1 2" key="1">
    <citation type="submission" date="2016-08" db="EMBL/GenBank/DDBJ databases">
        <title>Genome of Bacillus solimangrovi GH2-4.</title>
        <authorList>
            <person name="Lim S."/>
            <person name="Kim B.-C."/>
        </authorList>
    </citation>
    <scope>NUCLEOTIDE SEQUENCE [LARGE SCALE GENOMIC DNA]</scope>
    <source>
        <strain evidence="1 2">GH2-4</strain>
    </source>
</reference>
<name>A0A1E5LHD4_9BACI</name>
<evidence type="ECO:0000313" key="2">
    <source>
        <dbReference type="Proteomes" id="UP000095209"/>
    </source>
</evidence>
<accession>A0A1E5LHD4</accession>
<dbReference type="STRING" id="1305675.BFG57_00390"/>
<dbReference type="RefSeq" id="WP_069716391.1">
    <property type="nucleotide sequence ID" value="NZ_MJEH01000011.1"/>
</dbReference>
<organism evidence="1 2">
    <name type="scientific">Bacillus solimangrovi</name>
    <dbReference type="NCBI Taxonomy" id="1305675"/>
    <lineage>
        <taxon>Bacteria</taxon>
        <taxon>Bacillati</taxon>
        <taxon>Bacillota</taxon>
        <taxon>Bacilli</taxon>
        <taxon>Bacillales</taxon>
        <taxon>Bacillaceae</taxon>
        <taxon>Bacillus</taxon>
    </lineage>
</organism>
<keyword evidence="2" id="KW-1185">Reference proteome</keyword>
<keyword evidence="1" id="KW-0167">Capsid protein</keyword>
<sequence length="76" mass="9372">MYTMRKYYYPFISQFDPCRPIREKSYETPPNLYVGFQPYGLPQYPLREALYAGTLWPIFYNPYKSPYKHREEQDEQ</sequence>
<protein>
    <submittedName>
        <fullName evidence="1">Spore coat protein CotJA</fullName>
    </submittedName>
</protein>
<dbReference type="AlphaFoldDB" id="A0A1E5LHD4"/>